<dbReference type="Pfam" id="PF01266">
    <property type="entry name" value="DAO"/>
    <property type="match status" value="1"/>
</dbReference>
<sequence length="396" mass="42704">MPGTSVVIIGGGIVGLAVAERAARSGQRVVVLEKEEAWALHQTGRNSGVIHAGPYYKPGSLKAKMCVQGNASMRRFAVEHGIPHEFTGKLIVATNESELPNLKELERRAQANGVPTRWLTAAEAHEYEPHVACVAALRVETTGIIDYAAVSRRLAEMAAEHGAEMILGAQATAIRNENGHVVVEHTKGTTRADFLINCAGLHSDKVARLAGLRPSARIVPFRGEYFHLSAEKEHLVRGLIYPVPDPDLPFLGVHLTKMIDGSRHAGPNAVTALGRESYSWAKLNIPEAIGDITYPGFLRMASHNIPVGVKEVLRSFSRRMFAQSLSVLVPGIEARDLTSSPAGIRAQAITKDGKLVDDFLFEIAPQQVHVLNAPSPAATSALVIAEDICRRAGFLD</sequence>
<dbReference type="GO" id="GO:0005737">
    <property type="term" value="C:cytoplasm"/>
    <property type="evidence" value="ECO:0007669"/>
    <property type="project" value="TreeGrafter"/>
</dbReference>
<evidence type="ECO:0000256" key="2">
    <source>
        <dbReference type="ARBA" id="ARBA00022630"/>
    </source>
</evidence>
<keyword evidence="4" id="KW-0560">Oxidoreductase</keyword>
<accession>T5K7P6</accession>
<keyword evidence="3" id="KW-0274">FAD</keyword>
<comment type="similarity">
    <text evidence="5">Belongs to the L2HGDH family.</text>
</comment>
<dbReference type="NCBIfam" id="NF008726">
    <property type="entry name" value="PRK11728.1"/>
    <property type="match status" value="1"/>
</dbReference>
<dbReference type="InterPro" id="IPR036188">
    <property type="entry name" value="FAD/NAD-bd_sf"/>
</dbReference>
<evidence type="ECO:0000256" key="4">
    <source>
        <dbReference type="ARBA" id="ARBA00023002"/>
    </source>
</evidence>
<organism evidence="7 8">
    <name type="scientific">Microbacterium maritypicum MF109</name>
    <dbReference type="NCBI Taxonomy" id="1333857"/>
    <lineage>
        <taxon>Bacteria</taxon>
        <taxon>Bacillati</taxon>
        <taxon>Actinomycetota</taxon>
        <taxon>Actinomycetes</taxon>
        <taxon>Micrococcales</taxon>
        <taxon>Microbacteriaceae</taxon>
        <taxon>Microbacterium</taxon>
    </lineage>
</organism>
<dbReference type="GO" id="GO:0047545">
    <property type="term" value="F:(S)-2-hydroxyglutarate dehydrogenase activity"/>
    <property type="evidence" value="ECO:0007669"/>
    <property type="project" value="TreeGrafter"/>
</dbReference>
<comment type="caution">
    <text evidence="7">The sequence shown here is derived from an EMBL/GenBank/DDBJ whole genome shotgun (WGS) entry which is preliminary data.</text>
</comment>
<dbReference type="PATRIC" id="fig|1333857.3.peg.1842"/>
<evidence type="ECO:0000256" key="3">
    <source>
        <dbReference type="ARBA" id="ARBA00022827"/>
    </source>
</evidence>
<dbReference type="AlphaFoldDB" id="T5K7P6"/>
<evidence type="ECO:0000256" key="1">
    <source>
        <dbReference type="ARBA" id="ARBA00001974"/>
    </source>
</evidence>
<protein>
    <recommendedName>
        <fullName evidence="6">FAD dependent oxidoreductase domain-containing protein</fullName>
    </recommendedName>
</protein>
<dbReference type="InterPro" id="IPR006076">
    <property type="entry name" value="FAD-dep_OxRdtase"/>
</dbReference>
<evidence type="ECO:0000313" key="7">
    <source>
        <dbReference type="EMBL" id="EQM76975.1"/>
    </source>
</evidence>
<proteinExistence type="inferred from homology"/>
<dbReference type="RefSeq" id="WP_021199806.1">
    <property type="nucleotide sequence ID" value="NZ_ATAO01000184.1"/>
</dbReference>
<keyword evidence="2" id="KW-0285">Flavoprotein</keyword>
<feature type="domain" description="FAD dependent oxidoreductase" evidence="6">
    <location>
        <begin position="6"/>
        <end position="389"/>
    </location>
</feature>
<dbReference type="EMBL" id="ATAO01000184">
    <property type="protein sequence ID" value="EQM76975.1"/>
    <property type="molecule type" value="Genomic_DNA"/>
</dbReference>
<gene>
    <name evidence="7" type="ORF">L687_00670</name>
</gene>
<dbReference type="Gene3D" id="3.30.9.10">
    <property type="entry name" value="D-Amino Acid Oxidase, subunit A, domain 2"/>
    <property type="match status" value="1"/>
</dbReference>
<comment type="cofactor">
    <cofactor evidence="1">
        <name>FAD</name>
        <dbReference type="ChEBI" id="CHEBI:57692"/>
    </cofactor>
</comment>
<dbReference type="Gene3D" id="3.50.50.60">
    <property type="entry name" value="FAD/NAD(P)-binding domain"/>
    <property type="match status" value="1"/>
</dbReference>
<evidence type="ECO:0000313" key="8">
    <source>
        <dbReference type="Proteomes" id="UP000016033"/>
    </source>
</evidence>
<dbReference type="PANTHER" id="PTHR43104">
    <property type="entry name" value="L-2-HYDROXYGLUTARATE DEHYDROGENASE, MITOCHONDRIAL"/>
    <property type="match status" value="1"/>
</dbReference>
<name>T5K7P6_MICMQ</name>
<dbReference type="Proteomes" id="UP000016033">
    <property type="component" value="Unassembled WGS sequence"/>
</dbReference>
<evidence type="ECO:0000256" key="5">
    <source>
        <dbReference type="ARBA" id="ARBA00037941"/>
    </source>
</evidence>
<reference evidence="7 8" key="1">
    <citation type="journal article" date="2013" name="Genome Announc.">
        <title>Whole-genome sequences of five oyster-associated bacteria show potential for crude oil hydrocarbon degradation.</title>
        <authorList>
            <person name="Chauhan A."/>
            <person name="Green S."/>
            <person name="Pathak A."/>
            <person name="Thomas J."/>
            <person name="Venkatramanan R."/>
        </authorList>
    </citation>
    <scope>NUCLEOTIDE SEQUENCE [LARGE SCALE GENOMIC DNA]</scope>
    <source>
        <strain evidence="7 8">MF109</strain>
    </source>
</reference>
<dbReference type="PANTHER" id="PTHR43104:SF2">
    <property type="entry name" value="L-2-HYDROXYGLUTARATE DEHYDROGENASE, MITOCHONDRIAL"/>
    <property type="match status" value="1"/>
</dbReference>
<evidence type="ECO:0000259" key="6">
    <source>
        <dbReference type="Pfam" id="PF01266"/>
    </source>
</evidence>
<dbReference type="SUPFAM" id="SSF51905">
    <property type="entry name" value="FAD/NAD(P)-binding domain"/>
    <property type="match status" value="1"/>
</dbReference>